<comment type="caution">
    <text evidence="2">The sequence shown here is derived from an EMBL/GenBank/DDBJ whole genome shotgun (WGS) entry which is preliminary data.</text>
</comment>
<keyword evidence="3" id="KW-1185">Reference proteome</keyword>
<name>A0AAV4IQ66_9GAST</name>
<evidence type="ECO:0000313" key="3">
    <source>
        <dbReference type="Proteomes" id="UP000762676"/>
    </source>
</evidence>
<dbReference type="EMBL" id="BMAT01002712">
    <property type="protein sequence ID" value="GFS12346.1"/>
    <property type="molecule type" value="Genomic_DNA"/>
</dbReference>
<dbReference type="Proteomes" id="UP000762676">
    <property type="component" value="Unassembled WGS sequence"/>
</dbReference>
<protein>
    <submittedName>
        <fullName evidence="2">Dynein assembly factor 1, axonemal-like</fullName>
    </submittedName>
</protein>
<gene>
    <name evidence="2" type="ORF">ElyMa_001369600</name>
</gene>
<sequence length="200" mass="22763">MFKPFVTFVLLFNKPHRYAGGLEAEKAERDRWADKERRKLMDGVDALLKMRQRTIAKNIEKELKEKRLKEGGETEGYDPKVDVDSIDWLYGTYKLVGDDTVYKQEEDDTKEDASDKTQTSEETEEKLKFQPTSFAKPSSTPSANTNQADEEVEVIVPKSSGAQQDMEESGLFSGSRGNSTRLKITSFEEGKSSFVSDYYL</sequence>
<organism evidence="2 3">
    <name type="scientific">Elysia marginata</name>
    <dbReference type="NCBI Taxonomy" id="1093978"/>
    <lineage>
        <taxon>Eukaryota</taxon>
        <taxon>Metazoa</taxon>
        <taxon>Spiralia</taxon>
        <taxon>Lophotrochozoa</taxon>
        <taxon>Mollusca</taxon>
        <taxon>Gastropoda</taxon>
        <taxon>Heterobranchia</taxon>
        <taxon>Euthyneura</taxon>
        <taxon>Panpulmonata</taxon>
        <taxon>Sacoglossa</taxon>
        <taxon>Placobranchoidea</taxon>
        <taxon>Plakobranchidae</taxon>
        <taxon>Elysia</taxon>
    </lineage>
</organism>
<proteinExistence type="predicted"/>
<feature type="compositionally biased region" description="Polar residues" evidence="1">
    <location>
        <begin position="130"/>
        <end position="147"/>
    </location>
</feature>
<accession>A0AAV4IQ66</accession>
<dbReference type="AlphaFoldDB" id="A0AAV4IQ66"/>
<evidence type="ECO:0000313" key="2">
    <source>
        <dbReference type="EMBL" id="GFS12346.1"/>
    </source>
</evidence>
<reference evidence="2 3" key="1">
    <citation type="journal article" date="2021" name="Elife">
        <title>Chloroplast acquisition without the gene transfer in kleptoplastic sea slugs, Plakobranchus ocellatus.</title>
        <authorList>
            <person name="Maeda T."/>
            <person name="Takahashi S."/>
            <person name="Yoshida T."/>
            <person name="Shimamura S."/>
            <person name="Takaki Y."/>
            <person name="Nagai Y."/>
            <person name="Toyoda A."/>
            <person name="Suzuki Y."/>
            <person name="Arimoto A."/>
            <person name="Ishii H."/>
            <person name="Satoh N."/>
            <person name="Nishiyama T."/>
            <person name="Hasebe M."/>
            <person name="Maruyama T."/>
            <person name="Minagawa J."/>
            <person name="Obokata J."/>
            <person name="Shigenobu S."/>
        </authorList>
    </citation>
    <scope>NUCLEOTIDE SEQUENCE [LARGE SCALE GENOMIC DNA]</scope>
</reference>
<evidence type="ECO:0000256" key="1">
    <source>
        <dbReference type="SAM" id="MobiDB-lite"/>
    </source>
</evidence>
<feature type="region of interest" description="Disordered" evidence="1">
    <location>
        <begin position="104"/>
        <end position="178"/>
    </location>
</feature>